<feature type="compositionally biased region" description="Basic residues" evidence="2">
    <location>
        <begin position="521"/>
        <end position="543"/>
    </location>
</feature>
<gene>
    <name evidence="3" type="primary">Dana\GF18266</name>
    <name evidence="3" type="synonym">dana_GLEANR_19525</name>
    <name evidence="3" type="ORF">GF18266</name>
</gene>
<dbReference type="EMBL" id="CH902617">
    <property type="protein sequence ID" value="KPU80029.1"/>
    <property type="molecule type" value="Genomic_DNA"/>
</dbReference>
<feature type="compositionally biased region" description="Basic residues" evidence="2">
    <location>
        <begin position="814"/>
        <end position="836"/>
    </location>
</feature>
<feature type="compositionally biased region" description="Low complexity" evidence="2">
    <location>
        <begin position="837"/>
        <end position="851"/>
    </location>
</feature>
<dbReference type="SMART" id="SM00028">
    <property type="entry name" value="TPR"/>
    <property type="match status" value="3"/>
</dbReference>
<dbReference type="FunCoup" id="A0A0P8XZP1">
    <property type="interactions" value="32"/>
</dbReference>
<dbReference type="AlphaFoldDB" id="A0A0P8XZP1"/>
<evidence type="ECO:0000313" key="4">
    <source>
        <dbReference type="Proteomes" id="UP000007801"/>
    </source>
</evidence>
<dbReference type="STRING" id="7217.A0A0P8XZP1"/>
<keyword evidence="4" id="KW-1185">Reference proteome</keyword>
<feature type="repeat" description="TPR" evidence="1">
    <location>
        <begin position="336"/>
        <end position="369"/>
    </location>
</feature>
<feature type="compositionally biased region" description="Basic and acidic residues" evidence="2">
    <location>
        <begin position="910"/>
        <end position="929"/>
    </location>
</feature>
<feature type="compositionally biased region" description="Basic and acidic residues" evidence="2">
    <location>
        <begin position="870"/>
        <end position="890"/>
    </location>
</feature>
<feature type="compositionally biased region" description="Polar residues" evidence="2">
    <location>
        <begin position="620"/>
        <end position="635"/>
    </location>
</feature>
<dbReference type="PROSITE" id="PS50005">
    <property type="entry name" value="TPR"/>
    <property type="match status" value="2"/>
</dbReference>
<feature type="compositionally biased region" description="Basic residues" evidence="2">
    <location>
        <begin position="693"/>
        <end position="797"/>
    </location>
</feature>
<dbReference type="InterPro" id="IPR019734">
    <property type="entry name" value="TPR_rpt"/>
</dbReference>
<protein>
    <submittedName>
        <fullName evidence="3">Uncharacterized protein, isoform C</fullName>
    </submittedName>
</protein>
<dbReference type="InterPro" id="IPR039190">
    <property type="entry name" value="TTC14"/>
</dbReference>
<dbReference type="InterPro" id="IPR011990">
    <property type="entry name" value="TPR-like_helical_dom_sf"/>
</dbReference>
<sequence>MNFEYIGHALGYHGQPMQKIWDDERGVDDLRLMGLTQVNYSVYQERQKYLTFQERAKRLKMHQFLARKATDLYDRSLVANVMEDKVLAQGKDSLVVQPPYEFFLSAKDKRKAWTQRLESLKQGDIIYASVVKVTSAVRLMVKPLCTAEPVHSYLADIPIKALIIQDYWGPMPRDKQGNPRAFTVNEIVRCEICNISAETERVTLNMLGMYNKSPDLKLGLCSPEDLPKYYKKIHNLEHPSPVHYEDQLTAALEFQNPNYDALFQMNGLQPNENLTLMSHLKAGFPDAEYATELRQKQASQWAFRSVADGIEHFKNGQQVEAFQCLNKALNIDPRNVEGLVARGALYANRGSFLKGLQDFEKALNLNKYHVNARKYMGETLVALGRSYEEENRIPEAVKAYSDCLNLLPQHEEARQSLDVLQRPPFAGPSGSGIVSGDGKPRLSTASGGHSSDESSSSSASDSETEDQTTKGKVNFHQPFYAQSQAAGGDKLAVIDAQKANEFRLDDDETVSSVRKLLREASKHKKAKKKGKKKKDKKEKKPKSKAKEEDPVEMLKKLDFNEAYRQSKLMSSVGNEAELKAKLKNYLQQQQGGSDSPPPAPPTIKRTTALEKRANFDDMGPSTSRHAVANSSTSNDVPPPAPKFQEQRKPPPQPIPKLSFQIKKRPLQMDKFGLIRLAAPPEGMPTSRSTSSRSRSRSHSRSRSRSRHHRRRRGSRRRSSTPKRKSRPRSPSKSRTRSRSRFRSRQRSRSRRQRSFSRSRSRSHSPRRYGRGRFVSRHSRSRSQHRRKMRSPFVKRRTPSPFDPRRSPSRSPESRHRRHRSRSWSRSRSRSRSRNRSRSYSPYRFSGRFQSRGGRGRGRGRFNNKYGWFSHDSRPDSGTESNGRDRKRSTSPEEDSPPQSSGRRVTSAGGNHEERTETIKEDAQKVRSKE</sequence>
<dbReference type="PANTHER" id="PTHR23184:SF9">
    <property type="entry name" value="TETRATRICOPEPTIDE REPEAT PROTEIN 14"/>
    <property type="match status" value="1"/>
</dbReference>
<feature type="region of interest" description="Disordered" evidence="2">
    <location>
        <begin position="580"/>
        <end position="929"/>
    </location>
</feature>
<feature type="compositionally biased region" description="Low complexity" evidence="2">
    <location>
        <begin position="443"/>
        <end position="461"/>
    </location>
</feature>
<dbReference type="Proteomes" id="UP000007801">
    <property type="component" value="Unassembled WGS sequence"/>
</dbReference>
<evidence type="ECO:0000256" key="1">
    <source>
        <dbReference type="PROSITE-ProRule" id="PRU00339"/>
    </source>
</evidence>
<evidence type="ECO:0000256" key="2">
    <source>
        <dbReference type="SAM" id="MobiDB-lite"/>
    </source>
</evidence>
<feature type="repeat" description="TPR" evidence="1">
    <location>
        <begin position="377"/>
        <end position="410"/>
    </location>
</feature>
<dbReference type="SMR" id="A0A0P8XZP1"/>
<feature type="region of interest" description="Disordered" evidence="2">
    <location>
        <begin position="499"/>
        <end position="555"/>
    </location>
</feature>
<feature type="region of interest" description="Disordered" evidence="2">
    <location>
        <begin position="421"/>
        <end position="470"/>
    </location>
</feature>
<keyword evidence="1" id="KW-0802">TPR repeat</keyword>
<name>A0A0P8XZP1_DROAN</name>
<accession>A0A0P8XZP1</accession>
<dbReference type="OrthoDB" id="1914839at2759"/>
<dbReference type="PANTHER" id="PTHR23184">
    <property type="entry name" value="TETRATRICOPEPTIDE REPEAT PROTEIN 14"/>
    <property type="match status" value="1"/>
</dbReference>
<reference evidence="3 4" key="1">
    <citation type="journal article" date="2007" name="Nature">
        <title>Evolution of genes and genomes on the Drosophila phylogeny.</title>
        <authorList>
            <consortium name="Drosophila 12 Genomes Consortium"/>
            <person name="Clark A.G."/>
            <person name="Eisen M.B."/>
            <person name="Smith D.R."/>
            <person name="Bergman C.M."/>
            <person name="Oliver B."/>
            <person name="Markow T.A."/>
            <person name="Kaufman T.C."/>
            <person name="Kellis M."/>
            <person name="Gelbart W."/>
            <person name="Iyer V.N."/>
            <person name="Pollard D.A."/>
            <person name="Sackton T.B."/>
            <person name="Larracuente A.M."/>
            <person name="Singh N.D."/>
            <person name="Abad J.P."/>
            <person name="Abt D.N."/>
            <person name="Adryan B."/>
            <person name="Aguade M."/>
            <person name="Akashi H."/>
            <person name="Anderson W.W."/>
            <person name="Aquadro C.F."/>
            <person name="Ardell D.H."/>
            <person name="Arguello R."/>
            <person name="Artieri C.G."/>
            <person name="Barbash D.A."/>
            <person name="Barker D."/>
            <person name="Barsanti P."/>
            <person name="Batterham P."/>
            <person name="Batzoglou S."/>
            <person name="Begun D."/>
            <person name="Bhutkar A."/>
            <person name="Blanco E."/>
            <person name="Bosak S.A."/>
            <person name="Bradley R.K."/>
            <person name="Brand A.D."/>
            <person name="Brent M.R."/>
            <person name="Brooks A.N."/>
            <person name="Brown R.H."/>
            <person name="Butlin R.K."/>
            <person name="Caggese C."/>
            <person name="Calvi B.R."/>
            <person name="Bernardo de Carvalho A."/>
            <person name="Caspi A."/>
            <person name="Castrezana S."/>
            <person name="Celniker S.E."/>
            <person name="Chang J.L."/>
            <person name="Chapple C."/>
            <person name="Chatterji S."/>
            <person name="Chinwalla A."/>
            <person name="Civetta A."/>
            <person name="Clifton S.W."/>
            <person name="Comeron J.M."/>
            <person name="Costello J.C."/>
            <person name="Coyne J.A."/>
            <person name="Daub J."/>
            <person name="David R.G."/>
            <person name="Delcher A.L."/>
            <person name="Delehaunty K."/>
            <person name="Do C.B."/>
            <person name="Ebling H."/>
            <person name="Edwards K."/>
            <person name="Eickbush T."/>
            <person name="Evans J.D."/>
            <person name="Filipski A."/>
            <person name="Findeiss S."/>
            <person name="Freyhult E."/>
            <person name="Fulton L."/>
            <person name="Fulton R."/>
            <person name="Garcia A.C."/>
            <person name="Gardiner A."/>
            <person name="Garfield D.A."/>
            <person name="Garvin B.E."/>
            <person name="Gibson G."/>
            <person name="Gilbert D."/>
            <person name="Gnerre S."/>
            <person name="Godfrey J."/>
            <person name="Good R."/>
            <person name="Gotea V."/>
            <person name="Gravely B."/>
            <person name="Greenberg A.J."/>
            <person name="Griffiths-Jones S."/>
            <person name="Gross S."/>
            <person name="Guigo R."/>
            <person name="Gustafson E.A."/>
            <person name="Haerty W."/>
            <person name="Hahn M.W."/>
            <person name="Halligan D.L."/>
            <person name="Halpern A.L."/>
            <person name="Halter G.M."/>
            <person name="Han M.V."/>
            <person name="Heger A."/>
            <person name="Hillier L."/>
            <person name="Hinrichs A.S."/>
            <person name="Holmes I."/>
            <person name="Hoskins R.A."/>
            <person name="Hubisz M.J."/>
            <person name="Hultmark D."/>
            <person name="Huntley M.A."/>
            <person name="Jaffe D.B."/>
            <person name="Jagadeeshan S."/>
            <person name="Jeck W.R."/>
            <person name="Johnson J."/>
            <person name="Jones C.D."/>
            <person name="Jordan W.C."/>
            <person name="Karpen G.H."/>
            <person name="Kataoka E."/>
            <person name="Keightley P.D."/>
            <person name="Kheradpour P."/>
            <person name="Kirkness E.F."/>
            <person name="Koerich L.B."/>
            <person name="Kristiansen K."/>
            <person name="Kudrna D."/>
            <person name="Kulathinal R.J."/>
            <person name="Kumar S."/>
            <person name="Kwok R."/>
            <person name="Lander E."/>
            <person name="Langley C.H."/>
            <person name="Lapoint R."/>
            <person name="Lazzaro B.P."/>
            <person name="Lee S.J."/>
            <person name="Levesque L."/>
            <person name="Li R."/>
            <person name="Lin C.F."/>
            <person name="Lin M.F."/>
            <person name="Lindblad-Toh K."/>
            <person name="Llopart A."/>
            <person name="Long M."/>
            <person name="Low L."/>
            <person name="Lozovsky E."/>
            <person name="Lu J."/>
            <person name="Luo M."/>
            <person name="Machado C.A."/>
            <person name="Makalowski W."/>
            <person name="Marzo M."/>
            <person name="Matsuda M."/>
            <person name="Matzkin L."/>
            <person name="McAllister B."/>
            <person name="McBride C.S."/>
            <person name="McKernan B."/>
            <person name="McKernan K."/>
            <person name="Mendez-Lago M."/>
            <person name="Minx P."/>
            <person name="Mollenhauer M.U."/>
            <person name="Montooth K."/>
            <person name="Mount S.M."/>
            <person name="Mu X."/>
            <person name="Myers E."/>
            <person name="Negre B."/>
            <person name="Newfeld S."/>
            <person name="Nielsen R."/>
            <person name="Noor M.A."/>
            <person name="O'Grady P."/>
            <person name="Pachter L."/>
            <person name="Papaceit M."/>
            <person name="Parisi M.J."/>
            <person name="Parisi M."/>
            <person name="Parts L."/>
            <person name="Pedersen J.S."/>
            <person name="Pesole G."/>
            <person name="Phillippy A.M."/>
            <person name="Ponting C.P."/>
            <person name="Pop M."/>
            <person name="Porcelli D."/>
            <person name="Powell J.R."/>
            <person name="Prohaska S."/>
            <person name="Pruitt K."/>
            <person name="Puig M."/>
            <person name="Quesneville H."/>
            <person name="Ram K.R."/>
            <person name="Rand D."/>
            <person name="Rasmussen M.D."/>
            <person name="Reed L.K."/>
            <person name="Reenan R."/>
            <person name="Reily A."/>
            <person name="Remington K.A."/>
            <person name="Rieger T.T."/>
            <person name="Ritchie M.G."/>
            <person name="Robin C."/>
            <person name="Rogers Y.H."/>
            <person name="Rohde C."/>
            <person name="Rozas J."/>
            <person name="Rubenfield M.J."/>
            <person name="Ruiz A."/>
            <person name="Russo S."/>
            <person name="Salzberg S.L."/>
            <person name="Sanchez-Gracia A."/>
            <person name="Saranga D.J."/>
            <person name="Sato H."/>
            <person name="Schaeffer S.W."/>
            <person name="Schatz M.C."/>
            <person name="Schlenke T."/>
            <person name="Schwartz R."/>
            <person name="Segarra C."/>
            <person name="Singh R.S."/>
            <person name="Sirot L."/>
            <person name="Sirota M."/>
            <person name="Sisneros N.B."/>
            <person name="Smith C.D."/>
            <person name="Smith T.F."/>
            <person name="Spieth J."/>
            <person name="Stage D.E."/>
            <person name="Stark A."/>
            <person name="Stephan W."/>
            <person name="Strausberg R.L."/>
            <person name="Strempel S."/>
            <person name="Sturgill D."/>
            <person name="Sutton G."/>
            <person name="Sutton G.G."/>
            <person name="Tao W."/>
            <person name="Teichmann S."/>
            <person name="Tobari Y.N."/>
            <person name="Tomimura Y."/>
            <person name="Tsolas J.M."/>
            <person name="Valente V.L."/>
            <person name="Venter E."/>
            <person name="Venter J.C."/>
            <person name="Vicario S."/>
            <person name="Vieira F.G."/>
            <person name="Vilella A.J."/>
            <person name="Villasante A."/>
            <person name="Walenz B."/>
            <person name="Wang J."/>
            <person name="Wasserman M."/>
            <person name="Watts T."/>
            <person name="Wilson D."/>
            <person name="Wilson R.K."/>
            <person name="Wing R.A."/>
            <person name="Wolfner M.F."/>
            <person name="Wong A."/>
            <person name="Wong G.K."/>
            <person name="Wu C.I."/>
            <person name="Wu G."/>
            <person name="Yamamoto D."/>
            <person name="Yang H.P."/>
            <person name="Yang S.P."/>
            <person name="Yorke J.A."/>
            <person name="Yoshida K."/>
            <person name="Zdobnov E."/>
            <person name="Zhang P."/>
            <person name="Zhang Y."/>
            <person name="Zimin A.V."/>
            <person name="Baldwin J."/>
            <person name="Abdouelleil A."/>
            <person name="Abdulkadir J."/>
            <person name="Abebe A."/>
            <person name="Abera B."/>
            <person name="Abreu J."/>
            <person name="Acer S.C."/>
            <person name="Aftuck L."/>
            <person name="Alexander A."/>
            <person name="An P."/>
            <person name="Anderson E."/>
            <person name="Anderson S."/>
            <person name="Arachi H."/>
            <person name="Azer M."/>
            <person name="Bachantsang P."/>
            <person name="Barry A."/>
            <person name="Bayul T."/>
            <person name="Berlin A."/>
            <person name="Bessette D."/>
            <person name="Bloom T."/>
            <person name="Blye J."/>
            <person name="Boguslavskiy L."/>
            <person name="Bonnet C."/>
            <person name="Boukhgalter B."/>
            <person name="Bourzgui I."/>
            <person name="Brown A."/>
            <person name="Cahill P."/>
            <person name="Channer S."/>
            <person name="Cheshatsang Y."/>
            <person name="Chuda L."/>
            <person name="Citroen M."/>
            <person name="Collymore A."/>
            <person name="Cooke P."/>
            <person name="Costello M."/>
            <person name="D'Aco K."/>
            <person name="Daza R."/>
            <person name="De Haan G."/>
            <person name="DeGray S."/>
            <person name="DeMaso C."/>
            <person name="Dhargay N."/>
            <person name="Dooley K."/>
            <person name="Dooley E."/>
            <person name="Doricent M."/>
            <person name="Dorje P."/>
            <person name="Dorjee K."/>
            <person name="Dupes A."/>
            <person name="Elong R."/>
            <person name="Falk J."/>
            <person name="Farina A."/>
            <person name="Faro S."/>
            <person name="Ferguson D."/>
            <person name="Fisher S."/>
            <person name="Foley C.D."/>
            <person name="Franke A."/>
            <person name="Friedrich D."/>
            <person name="Gadbois L."/>
            <person name="Gearin G."/>
            <person name="Gearin C.R."/>
            <person name="Giannoukos G."/>
            <person name="Goode T."/>
            <person name="Graham J."/>
            <person name="Grandbois E."/>
            <person name="Grewal S."/>
            <person name="Gyaltsen K."/>
            <person name="Hafez N."/>
            <person name="Hagos B."/>
            <person name="Hall J."/>
            <person name="Henson C."/>
            <person name="Hollinger A."/>
            <person name="Honan T."/>
            <person name="Huard M.D."/>
            <person name="Hughes L."/>
            <person name="Hurhula B."/>
            <person name="Husby M.E."/>
            <person name="Kamat A."/>
            <person name="Kanga B."/>
            <person name="Kashin S."/>
            <person name="Khazanovich D."/>
            <person name="Kisner P."/>
            <person name="Lance K."/>
            <person name="Lara M."/>
            <person name="Lee W."/>
            <person name="Lennon N."/>
            <person name="Letendre F."/>
            <person name="LeVine R."/>
            <person name="Lipovsky A."/>
            <person name="Liu X."/>
            <person name="Liu J."/>
            <person name="Liu S."/>
            <person name="Lokyitsang T."/>
            <person name="Lokyitsang Y."/>
            <person name="Lubonja R."/>
            <person name="Lui A."/>
            <person name="MacDonald P."/>
            <person name="Magnisalis V."/>
            <person name="Maru K."/>
            <person name="Matthews C."/>
            <person name="McCusker W."/>
            <person name="McDonough S."/>
            <person name="Mehta T."/>
            <person name="Meldrim J."/>
            <person name="Meneus L."/>
            <person name="Mihai O."/>
            <person name="Mihalev A."/>
            <person name="Mihova T."/>
            <person name="Mittelman R."/>
            <person name="Mlenga V."/>
            <person name="Montmayeur A."/>
            <person name="Mulrain L."/>
            <person name="Navidi A."/>
            <person name="Naylor J."/>
            <person name="Negash T."/>
            <person name="Nguyen T."/>
            <person name="Nguyen N."/>
            <person name="Nicol R."/>
            <person name="Norbu C."/>
            <person name="Norbu N."/>
            <person name="Novod N."/>
            <person name="O'Neill B."/>
            <person name="Osman S."/>
            <person name="Markiewicz E."/>
            <person name="Oyono O.L."/>
            <person name="Patti C."/>
            <person name="Phunkhang P."/>
            <person name="Pierre F."/>
            <person name="Priest M."/>
            <person name="Raghuraman S."/>
            <person name="Rege F."/>
            <person name="Reyes R."/>
            <person name="Rise C."/>
            <person name="Rogov P."/>
            <person name="Ross K."/>
            <person name="Ryan E."/>
            <person name="Settipalli S."/>
            <person name="Shea T."/>
            <person name="Sherpa N."/>
            <person name="Shi L."/>
            <person name="Shih D."/>
            <person name="Sparrow T."/>
            <person name="Spaulding J."/>
            <person name="Stalker J."/>
            <person name="Stange-Thomann N."/>
            <person name="Stavropoulos S."/>
            <person name="Stone C."/>
            <person name="Strader C."/>
            <person name="Tesfaye S."/>
            <person name="Thomson T."/>
            <person name="Thoulutsang Y."/>
            <person name="Thoulutsang D."/>
            <person name="Topham K."/>
            <person name="Topping I."/>
            <person name="Tsamla T."/>
            <person name="Vassiliev H."/>
            <person name="Vo A."/>
            <person name="Wangchuk T."/>
            <person name="Wangdi T."/>
            <person name="Weiand M."/>
            <person name="Wilkinson J."/>
            <person name="Wilson A."/>
            <person name="Yadav S."/>
            <person name="Young G."/>
            <person name="Yu Q."/>
            <person name="Zembek L."/>
            <person name="Zhong D."/>
            <person name="Zimmer A."/>
            <person name="Zwirko Z."/>
            <person name="Jaffe D.B."/>
            <person name="Alvarez P."/>
            <person name="Brockman W."/>
            <person name="Butler J."/>
            <person name="Chin C."/>
            <person name="Gnerre S."/>
            <person name="Grabherr M."/>
            <person name="Kleber M."/>
            <person name="Mauceli E."/>
            <person name="MacCallum I."/>
        </authorList>
    </citation>
    <scope>NUCLEOTIDE SEQUENCE [LARGE SCALE GENOMIC DNA]</scope>
    <source>
        <strain evidence="4">Tucson 14024-0371.13</strain>
    </source>
</reference>
<dbReference type="Gene3D" id="1.25.40.10">
    <property type="entry name" value="Tetratricopeptide repeat domain"/>
    <property type="match status" value="1"/>
</dbReference>
<organism evidence="3 4">
    <name type="scientific">Drosophila ananassae</name>
    <name type="common">Fruit fly</name>
    <dbReference type="NCBI Taxonomy" id="7217"/>
    <lineage>
        <taxon>Eukaryota</taxon>
        <taxon>Metazoa</taxon>
        <taxon>Ecdysozoa</taxon>
        <taxon>Arthropoda</taxon>
        <taxon>Hexapoda</taxon>
        <taxon>Insecta</taxon>
        <taxon>Pterygota</taxon>
        <taxon>Neoptera</taxon>
        <taxon>Endopterygota</taxon>
        <taxon>Diptera</taxon>
        <taxon>Brachycera</taxon>
        <taxon>Muscomorpha</taxon>
        <taxon>Ephydroidea</taxon>
        <taxon>Drosophilidae</taxon>
        <taxon>Drosophila</taxon>
        <taxon>Sophophora</taxon>
    </lineage>
</organism>
<proteinExistence type="predicted"/>
<evidence type="ECO:0000313" key="3">
    <source>
        <dbReference type="EMBL" id="KPU80029.1"/>
    </source>
</evidence>
<feature type="compositionally biased region" description="Basic and acidic residues" evidence="2">
    <location>
        <begin position="544"/>
        <end position="555"/>
    </location>
</feature>
<dbReference type="SUPFAM" id="SSF48452">
    <property type="entry name" value="TPR-like"/>
    <property type="match status" value="1"/>
</dbReference>
<dbReference type="InParanoid" id="A0A0P8XZP1"/>